<dbReference type="AlphaFoldDB" id="A0A7X6FQD7"/>
<evidence type="ECO:0000313" key="2">
    <source>
        <dbReference type="Proteomes" id="UP000558475"/>
    </source>
</evidence>
<proteinExistence type="predicted"/>
<organism evidence="1 2">
    <name type="scientific">Brucella tritici</name>
    <dbReference type="NCBI Taxonomy" id="94626"/>
    <lineage>
        <taxon>Bacteria</taxon>
        <taxon>Pseudomonadati</taxon>
        <taxon>Pseudomonadota</taxon>
        <taxon>Alphaproteobacteria</taxon>
        <taxon>Hyphomicrobiales</taxon>
        <taxon>Brucellaceae</taxon>
        <taxon>Brucella/Ochrobactrum group</taxon>
        <taxon>Brucella</taxon>
    </lineage>
</organism>
<dbReference type="EMBL" id="JAAXZB010000001">
    <property type="protein sequence ID" value="NKW09938.1"/>
    <property type="molecule type" value="Genomic_DNA"/>
</dbReference>
<name>A0A7X6FQD7_9HYPH</name>
<dbReference type="Proteomes" id="UP000558475">
    <property type="component" value="Unassembled WGS sequence"/>
</dbReference>
<accession>A0A7X6FQD7</accession>
<reference evidence="1 2" key="1">
    <citation type="submission" date="2020-04" db="EMBL/GenBank/DDBJ databases">
        <title>Whole genome sequencing of clinical and environmental type strains of Ochrobactrum.</title>
        <authorList>
            <person name="Dharne M."/>
        </authorList>
    </citation>
    <scope>NUCLEOTIDE SEQUENCE [LARGE SCALE GENOMIC DNA]</scope>
    <source>
        <strain evidence="1 2">DSM 13340</strain>
    </source>
</reference>
<gene>
    <name evidence="1" type="ORF">HGG76_11545</name>
</gene>
<evidence type="ECO:0000313" key="1">
    <source>
        <dbReference type="EMBL" id="NKW09938.1"/>
    </source>
</evidence>
<protein>
    <submittedName>
        <fullName evidence="1">Uncharacterized protein</fullName>
    </submittedName>
</protein>
<comment type="caution">
    <text evidence="1">The sequence shown here is derived from an EMBL/GenBank/DDBJ whole genome shotgun (WGS) entry which is preliminary data.</text>
</comment>
<sequence>MTFEEVEFLPGADEALVIPVIRMTGQQTALLTTSCAAQYLIDVTPPGGDVEGYFSGSFTIVPGPPLEMIQ</sequence>